<dbReference type="SMART" id="SM00567">
    <property type="entry name" value="EZ_HEAT"/>
    <property type="match status" value="3"/>
</dbReference>
<evidence type="ECO:0000313" key="1">
    <source>
        <dbReference type="EMBL" id="SDK06587.1"/>
    </source>
</evidence>
<dbReference type="Pfam" id="PF03130">
    <property type="entry name" value="HEAT_PBS"/>
    <property type="match status" value="1"/>
</dbReference>
<accession>A0A1G8YV08</accession>
<dbReference type="InterPro" id="IPR016024">
    <property type="entry name" value="ARM-type_fold"/>
</dbReference>
<dbReference type="InterPro" id="IPR004155">
    <property type="entry name" value="PBS_lyase_HEAT"/>
</dbReference>
<dbReference type="InterPro" id="IPR011989">
    <property type="entry name" value="ARM-like"/>
</dbReference>
<proteinExistence type="predicted"/>
<dbReference type="Proteomes" id="UP000198701">
    <property type="component" value="Unassembled WGS sequence"/>
</dbReference>
<keyword evidence="1" id="KW-0456">Lyase</keyword>
<dbReference type="PROSITE" id="PS51257">
    <property type="entry name" value="PROKAR_LIPOPROTEIN"/>
    <property type="match status" value="1"/>
</dbReference>
<dbReference type="EMBL" id="FNFU01000002">
    <property type="protein sequence ID" value="SDK06587.1"/>
    <property type="molecule type" value="Genomic_DNA"/>
</dbReference>
<dbReference type="Gene3D" id="1.25.10.10">
    <property type="entry name" value="Leucine-rich Repeat Variant"/>
    <property type="match status" value="2"/>
</dbReference>
<dbReference type="GO" id="GO:0016829">
    <property type="term" value="F:lyase activity"/>
    <property type="evidence" value="ECO:0007669"/>
    <property type="project" value="UniProtKB-KW"/>
</dbReference>
<name>A0A1G8YV08_9MICO</name>
<reference evidence="1 2" key="1">
    <citation type="submission" date="2016-10" db="EMBL/GenBank/DDBJ databases">
        <authorList>
            <person name="de Groot N.N."/>
        </authorList>
    </citation>
    <scope>NUCLEOTIDE SEQUENCE [LARGE SCALE GENOMIC DNA]</scope>
    <source>
        <strain evidence="1 2">CGMCC 1.5382</strain>
    </source>
</reference>
<gene>
    <name evidence="1" type="ORF">SAMN05216282_102299</name>
</gene>
<keyword evidence="2" id="KW-1185">Reference proteome</keyword>
<dbReference type="SUPFAM" id="SSF48371">
    <property type="entry name" value="ARM repeat"/>
    <property type="match status" value="1"/>
</dbReference>
<sequence length="312" mass="33208">MIVSADRRTVGRMFITALAVTFVAVALSGCLSPRYVDMNTEELISTVQGGEYDEVRGKGPACDAASALGLRKAEAAVDVLIDALSGPAEDCMASALGQIGDPRAVEPLLDAMADECEGFDRKLRDDDTYDVTDVCLDFQSADDAPIAIGNAAVDPLLALAGVGAEPQAELAVVVLGEVGDSRAETYLVERLANYRSSTRETIEPEFVRRRAAEALAKIFRSHVESLLPRLQSQSTVGIAYGIIGLGQSSTEPDLIRALQTFGDLPLAEFYLNCGRPSLEAAATDWGVEHGYTLRYPLPRIGGGTAPRGWGDL</sequence>
<dbReference type="STRING" id="386301.SAMN05216282_102299"/>
<evidence type="ECO:0000313" key="2">
    <source>
        <dbReference type="Proteomes" id="UP000198701"/>
    </source>
</evidence>
<dbReference type="AlphaFoldDB" id="A0A1G8YV08"/>
<organism evidence="1 2">
    <name type="scientific">Cryobacterium psychrotolerans</name>
    <dbReference type="NCBI Taxonomy" id="386301"/>
    <lineage>
        <taxon>Bacteria</taxon>
        <taxon>Bacillati</taxon>
        <taxon>Actinomycetota</taxon>
        <taxon>Actinomycetes</taxon>
        <taxon>Micrococcales</taxon>
        <taxon>Microbacteriaceae</taxon>
        <taxon>Cryobacterium</taxon>
    </lineage>
</organism>
<protein>
    <submittedName>
        <fullName evidence="1">PBS lyase HEAT-like repeat-containing protein</fullName>
    </submittedName>
</protein>